<comment type="caution">
    <text evidence="4">The sequence shown here is derived from an EMBL/GenBank/DDBJ whole genome shotgun (WGS) entry which is preliminary data.</text>
</comment>
<protein>
    <recommendedName>
        <fullName evidence="3">Copper type II ascorbate-dependent monooxygenase C-terminal domain-containing protein</fullName>
    </recommendedName>
</protein>
<feature type="compositionally biased region" description="Pro residues" evidence="2">
    <location>
        <begin position="307"/>
        <end position="319"/>
    </location>
</feature>
<proteinExistence type="predicted"/>
<dbReference type="Proteomes" id="UP000094527">
    <property type="component" value="Unassembled WGS sequence"/>
</dbReference>
<name>A0A1D2M639_ORCCI</name>
<dbReference type="AlphaFoldDB" id="A0A1D2M639"/>
<feature type="domain" description="Copper type II ascorbate-dependent monooxygenase C-terminal" evidence="3">
    <location>
        <begin position="30"/>
        <end position="82"/>
    </location>
</feature>
<reference evidence="4 5" key="1">
    <citation type="journal article" date="2016" name="Genome Biol. Evol.">
        <title>Gene Family Evolution Reflects Adaptation to Soil Environmental Stressors in the Genome of the Collembolan Orchesella cincta.</title>
        <authorList>
            <person name="Faddeeva-Vakhrusheva A."/>
            <person name="Derks M.F."/>
            <person name="Anvar S.Y."/>
            <person name="Agamennone V."/>
            <person name="Suring W."/>
            <person name="Smit S."/>
            <person name="van Straalen N.M."/>
            <person name="Roelofs D."/>
        </authorList>
    </citation>
    <scope>NUCLEOTIDE SEQUENCE [LARGE SCALE GENOMIC DNA]</scope>
    <source>
        <tissue evidence="4">Mixed pool</tissue>
    </source>
</reference>
<dbReference type="Pfam" id="PF03712">
    <property type="entry name" value="Cu2_monoox_C"/>
    <property type="match status" value="1"/>
</dbReference>
<evidence type="ECO:0000256" key="2">
    <source>
        <dbReference type="SAM" id="MobiDB-lite"/>
    </source>
</evidence>
<dbReference type="EMBL" id="LJIJ01003664">
    <property type="protein sequence ID" value="ODM88382.1"/>
    <property type="molecule type" value="Genomic_DNA"/>
</dbReference>
<evidence type="ECO:0000256" key="1">
    <source>
        <dbReference type="ARBA" id="ARBA00023157"/>
    </source>
</evidence>
<feature type="region of interest" description="Disordered" evidence="2">
    <location>
        <begin position="280"/>
        <end position="353"/>
    </location>
</feature>
<feature type="compositionally biased region" description="Low complexity" evidence="2">
    <location>
        <begin position="280"/>
        <end position="306"/>
    </location>
</feature>
<dbReference type="InterPro" id="IPR008977">
    <property type="entry name" value="PHM/PNGase_F_dom_sf"/>
</dbReference>
<dbReference type="InterPro" id="IPR014784">
    <property type="entry name" value="Cu2_ascorb_mOase-like_C"/>
</dbReference>
<keyword evidence="5" id="KW-1185">Reference proteome</keyword>
<gene>
    <name evidence="4" type="ORF">Ocin01_18300</name>
</gene>
<keyword evidence="1" id="KW-1015">Disulfide bond</keyword>
<sequence length="353" mass="39749">MFIGQLTHTSASFIVPPSSLGHAILGQCAAGWCVYETTNRNGSAIVGGYPTRSEMCLVAIYYYNRVPGYGDCRSETRTERYAKFIGIRNTTFDSIRREAVITEPEIYSSLSVETFANDVIDWDLGTRAELQRLHLYQPQISTCRNYIPRDITRTATNRARVARQAIYEPTPLTLAAVPFTPTPRAFVPTSNPFVPPPKNWKPMYTPKPWVRKPKLKQKVEKVINGLQGILDNFLEKTADKNLGGFKRQKNYSPIYTPSPPLYTPLHPIYTRSTPIFISSTTTTSTTTTSTTSTTTSTTTTSTTTTTTPPPPTTVAPPPLTEFEEDNIEHVSVLPRDIPRYQRPSDCKRKRWER</sequence>
<dbReference type="SUPFAM" id="SSF49742">
    <property type="entry name" value="PHM/PNGase F"/>
    <property type="match status" value="1"/>
</dbReference>
<evidence type="ECO:0000259" key="3">
    <source>
        <dbReference type="Pfam" id="PF03712"/>
    </source>
</evidence>
<organism evidence="4 5">
    <name type="scientific">Orchesella cincta</name>
    <name type="common">Springtail</name>
    <name type="synonym">Podura cincta</name>
    <dbReference type="NCBI Taxonomy" id="48709"/>
    <lineage>
        <taxon>Eukaryota</taxon>
        <taxon>Metazoa</taxon>
        <taxon>Ecdysozoa</taxon>
        <taxon>Arthropoda</taxon>
        <taxon>Hexapoda</taxon>
        <taxon>Collembola</taxon>
        <taxon>Entomobryomorpha</taxon>
        <taxon>Entomobryoidea</taxon>
        <taxon>Orchesellidae</taxon>
        <taxon>Orchesellinae</taxon>
        <taxon>Orchesella</taxon>
    </lineage>
</organism>
<dbReference type="GO" id="GO:0016715">
    <property type="term" value="F:oxidoreductase activity, acting on paired donors, with incorporation or reduction of molecular oxygen, reduced ascorbate as one donor, and incorporation of one atom of oxygen"/>
    <property type="evidence" value="ECO:0007669"/>
    <property type="project" value="InterPro"/>
</dbReference>
<evidence type="ECO:0000313" key="4">
    <source>
        <dbReference type="EMBL" id="ODM88382.1"/>
    </source>
</evidence>
<dbReference type="Gene3D" id="2.60.120.230">
    <property type="match status" value="1"/>
</dbReference>
<evidence type="ECO:0000313" key="5">
    <source>
        <dbReference type="Proteomes" id="UP000094527"/>
    </source>
</evidence>
<dbReference type="InterPro" id="IPR024548">
    <property type="entry name" value="Cu2_monoox_C"/>
</dbReference>
<accession>A0A1D2M639</accession>
<feature type="compositionally biased region" description="Basic and acidic residues" evidence="2">
    <location>
        <begin position="336"/>
        <end position="353"/>
    </location>
</feature>